<dbReference type="EMBL" id="CACTIH010005434">
    <property type="protein sequence ID" value="CAA2992316.1"/>
    <property type="molecule type" value="Genomic_DNA"/>
</dbReference>
<comment type="similarity">
    <text evidence="1">Belongs to the PP2C family.</text>
</comment>
<reference evidence="3 4" key="1">
    <citation type="submission" date="2019-12" db="EMBL/GenBank/DDBJ databases">
        <authorList>
            <person name="Alioto T."/>
            <person name="Alioto T."/>
            <person name="Gomez Garrido J."/>
        </authorList>
    </citation>
    <scope>NUCLEOTIDE SEQUENCE [LARGE SCALE GENOMIC DNA]</scope>
</reference>
<evidence type="ECO:0000313" key="3">
    <source>
        <dbReference type="EMBL" id="CAA2992316.1"/>
    </source>
</evidence>
<dbReference type="AlphaFoldDB" id="A0A8S0SKH9"/>
<evidence type="ECO:0000259" key="2">
    <source>
        <dbReference type="PROSITE" id="PS51746"/>
    </source>
</evidence>
<feature type="domain" description="PPM-type phosphatase" evidence="2">
    <location>
        <begin position="34"/>
        <end position="270"/>
    </location>
</feature>
<dbReference type="InterPro" id="IPR039123">
    <property type="entry name" value="PPTC7"/>
</dbReference>
<comment type="cofactor">
    <cofactor evidence="1">
        <name>Mn(2+)</name>
        <dbReference type="ChEBI" id="CHEBI:29035"/>
    </cofactor>
</comment>
<comment type="cofactor">
    <cofactor evidence="1">
        <name>Mg(2+)</name>
        <dbReference type="ChEBI" id="CHEBI:18420"/>
    </cofactor>
</comment>
<keyword evidence="1" id="KW-0378">Hydrolase</keyword>
<dbReference type="Gene3D" id="3.60.40.10">
    <property type="entry name" value="PPM-type phosphatase domain"/>
    <property type="match status" value="2"/>
</dbReference>
<evidence type="ECO:0000313" key="4">
    <source>
        <dbReference type="Proteomes" id="UP000594638"/>
    </source>
</evidence>
<evidence type="ECO:0000256" key="1">
    <source>
        <dbReference type="RuleBase" id="RU366020"/>
    </source>
</evidence>
<dbReference type="Proteomes" id="UP000594638">
    <property type="component" value="Unassembled WGS sequence"/>
</dbReference>
<dbReference type="EC" id="3.1.3.16" evidence="1"/>
<sequence>MVAMDCSEEYQSILFDDQETVSCTESNLKMIPAAFYIPKDNPSRPKGEDAYFISESEQTIGVADGVGGWAIRGIDAGVYARELMSNVQDSVQDEKKKNGVVNPKRALTEGFRYTVSQGSSTACIITLQGEFLHCANVGDSKFVLIRDGKVVFSSPIQTNAFNSPYQLGQESDSPSVATEFKCRVEPWDVIVAGTDGLFDNVHETELETMVFQGLVEGTNPELLAKEITTFALGKATDPYACTPFQIEAIQAGYEYLGGKYDDITVVVAFIKPLA</sequence>
<dbReference type="Pfam" id="PF00481">
    <property type="entry name" value="PP2C"/>
    <property type="match status" value="1"/>
</dbReference>
<keyword evidence="1" id="KW-0464">Manganese</keyword>
<dbReference type="GO" id="GO:0004722">
    <property type="term" value="F:protein serine/threonine phosphatase activity"/>
    <property type="evidence" value="ECO:0007669"/>
    <property type="project" value="UniProtKB-EC"/>
</dbReference>
<dbReference type="PANTHER" id="PTHR12320:SF81">
    <property type="entry name" value="PROTEIN PHOSPHATASE 2C 23-RELATED"/>
    <property type="match status" value="1"/>
</dbReference>
<keyword evidence="1" id="KW-0460">Magnesium</keyword>
<dbReference type="SMART" id="SM00331">
    <property type="entry name" value="PP2C_SIG"/>
    <property type="match status" value="1"/>
</dbReference>
<dbReference type="OrthoDB" id="60843at2759"/>
<protein>
    <recommendedName>
        <fullName evidence="1">Protein phosphatase</fullName>
        <ecNumber evidence="1">3.1.3.16</ecNumber>
    </recommendedName>
</protein>
<keyword evidence="4" id="KW-1185">Reference proteome</keyword>
<keyword evidence="1" id="KW-0479">Metal-binding</keyword>
<gene>
    <name evidence="3" type="ORF">OLEA9_A043274</name>
</gene>
<dbReference type="SUPFAM" id="SSF81606">
    <property type="entry name" value="PP2C-like"/>
    <property type="match status" value="1"/>
</dbReference>
<comment type="catalytic activity">
    <reaction evidence="1">
        <text>O-phospho-L-seryl-[protein] + H2O = L-seryl-[protein] + phosphate</text>
        <dbReference type="Rhea" id="RHEA:20629"/>
        <dbReference type="Rhea" id="RHEA-COMP:9863"/>
        <dbReference type="Rhea" id="RHEA-COMP:11604"/>
        <dbReference type="ChEBI" id="CHEBI:15377"/>
        <dbReference type="ChEBI" id="CHEBI:29999"/>
        <dbReference type="ChEBI" id="CHEBI:43474"/>
        <dbReference type="ChEBI" id="CHEBI:83421"/>
        <dbReference type="EC" id="3.1.3.16"/>
    </reaction>
</comment>
<name>A0A8S0SKH9_OLEEU</name>
<proteinExistence type="inferred from homology"/>
<comment type="catalytic activity">
    <reaction evidence="1">
        <text>O-phospho-L-threonyl-[protein] + H2O = L-threonyl-[protein] + phosphate</text>
        <dbReference type="Rhea" id="RHEA:47004"/>
        <dbReference type="Rhea" id="RHEA-COMP:11060"/>
        <dbReference type="Rhea" id="RHEA-COMP:11605"/>
        <dbReference type="ChEBI" id="CHEBI:15377"/>
        <dbReference type="ChEBI" id="CHEBI:30013"/>
        <dbReference type="ChEBI" id="CHEBI:43474"/>
        <dbReference type="ChEBI" id="CHEBI:61977"/>
        <dbReference type="EC" id="3.1.3.16"/>
    </reaction>
</comment>
<comment type="caution">
    <text evidence="3">The sequence shown here is derived from an EMBL/GenBank/DDBJ whole genome shotgun (WGS) entry which is preliminary data.</text>
</comment>
<keyword evidence="1" id="KW-0904">Protein phosphatase</keyword>
<dbReference type="CDD" id="cd00143">
    <property type="entry name" value="PP2Cc"/>
    <property type="match status" value="1"/>
</dbReference>
<dbReference type="PROSITE" id="PS51746">
    <property type="entry name" value="PPM_2"/>
    <property type="match status" value="1"/>
</dbReference>
<dbReference type="GO" id="GO:0046872">
    <property type="term" value="F:metal ion binding"/>
    <property type="evidence" value="ECO:0007669"/>
    <property type="project" value="UniProtKB-UniRule"/>
</dbReference>
<dbReference type="Gramene" id="OE9A043274T1">
    <property type="protein sequence ID" value="OE9A043274C1"/>
    <property type="gene ID" value="OE9A043274"/>
</dbReference>
<dbReference type="PANTHER" id="PTHR12320">
    <property type="entry name" value="PROTEIN PHOSPHATASE 2C"/>
    <property type="match status" value="1"/>
</dbReference>
<organism evidence="3 4">
    <name type="scientific">Olea europaea subsp. europaea</name>
    <dbReference type="NCBI Taxonomy" id="158383"/>
    <lineage>
        <taxon>Eukaryota</taxon>
        <taxon>Viridiplantae</taxon>
        <taxon>Streptophyta</taxon>
        <taxon>Embryophyta</taxon>
        <taxon>Tracheophyta</taxon>
        <taxon>Spermatophyta</taxon>
        <taxon>Magnoliopsida</taxon>
        <taxon>eudicotyledons</taxon>
        <taxon>Gunneridae</taxon>
        <taxon>Pentapetalae</taxon>
        <taxon>asterids</taxon>
        <taxon>lamiids</taxon>
        <taxon>Lamiales</taxon>
        <taxon>Oleaceae</taxon>
        <taxon>Oleeae</taxon>
        <taxon>Olea</taxon>
    </lineage>
</organism>
<dbReference type="InterPro" id="IPR001932">
    <property type="entry name" value="PPM-type_phosphatase-like_dom"/>
</dbReference>
<dbReference type="SMART" id="SM00332">
    <property type="entry name" value="PP2Cc"/>
    <property type="match status" value="1"/>
</dbReference>
<dbReference type="InterPro" id="IPR036457">
    <property type="entry name" value="PPM-type-like_dom_sf"/>
</dbReference>
<accession>A0A8S0SKH9</accession>